<dbReference type="PANTHER" id="PTHR21646">
    <property type="entry name" value="UBIQUITIN CARBOXYL-TERMINAL HYDROLASE"/>
    <property type="match status" value="1"/>
</dbReference>
<gene>
    <name evidence="6" type="ORF">RD792_010192</name>
</gene>
<protein>
    <recommendedName>
        <fullName evidence="8">Ubiquitinyl hydrolase 1</fullName>
    </recommendedName>
</protein>
<evidence type="ECO:0000256" key="2">
    <source>
        <dbReference type="ARBA" id="ARBA00037450"/>
    </source>
</evidence>
<dbReference type="CDD" id="cd02674">
    <property type="entry name" value="Peptidase_C19R"/>
    <property type="match status" value="1"/>
</dbReference>
<feature type="domain" description="USP" evidence="4">
    <location>
        <begin position="270"/>
        <end position="1062"/>
    </location>
</feature>
<dbReference type="InterPro" id="IPR001394">
    <property type="entry name" value="Peptidase_C19_UCH"/>
</dbReference>
<dbReference type="SUPFAM" id="SSF54001">
    <property type="entry name" value="Cysteine proteinases"/>
    <property type="match status" value="1"/>
</dbReference>
<dbReference type="SMART" id="SM00695">
    <property type="entry name" value="DUSP"/>
    <property type="match status" value="1"/>
</dbReference>
<dbReference type="SUPFAM" id="SSF143791">
    <property type="entry name" value="DUSP-like"/>
    <property type="match status" value="1"/>
</dbReference>
<evidence type="ECO:0008006" key="8">
    <source>
        <dbReference type="Google" id="ProtNLM"/>
    </source>
</evidence>
<comment type="caution">
    <text evidence="6">The sequence shown here is derived from an EMBL/GenBank/DDBJ whole genome shotgun (WGS) entry which is preliminary data.</text>
</comment>
<proteinExistence type="inferred from homology"/>
<dbReference type="PROSITE" id="PS51283">
    <property type="entry name" value="DUSP"/>
    <property type="match status" value="1"/>
</dbReference>
<accession>A0ABR0D167</accession>
<feature type="compositionally biased region" description="Polar residues" evidence="3">
    <location>
        <begin position="800"/>
        <end position="811"/>
    </location>
</feature>
<dbReference type="Pfam" id="PF06337">
    <property type="entry name" value="DUSP"/>
    <property type="match status" value="1"/>
</dbReference>
<organism evidence="6 7">
    <name type="scientific">Penstemon davidsonii</name>
    <dbReference type="NCBI Taxonomy" id="160366"/>
    <lineage>
        <taxon>Eukaryota</taxon>
        <taxon>Viridiplantae</taxon>
        <taxon>Streptophyta</taxon>
        <taxon>Embryophyta</taxon>
        <taxon>Tracheophyta</taxon>
        <taxon>Spermatophyta</taxon>
        <taxon>Magnoliopsida</taxon>
        <taxon>eudicotyledons</taxon>
        <taxon>Gunneridae</taxon>
        <taxon>Pentapetalae</taxon>
        <taxon>asterids</taxon>
        <taxon>lamiids</taxon>
        <taxon>Lamiales</taxon>
        <taxon>Plantaginaceae</taxon>
        <taxon>Cheloneae</taxon>
        <taxon>Penstemon</taxon>
    </lineage>
</organism>
<dbReference type="InterPro" id="IPR018200">
    <property type="entry name" value="USP_CS"/>
</dbReference>
<evidence type="ECO:0000259" key="4">
    <source>
        <dbReference type="PROSITE" id="PS50235"/>
    </source>
</evidence>
<keyword evidence="7" id="KW-1185">Reference proteome</keyword>
<dbReference type="EMBL" id="JAYDYQ010002534">
    <property type="protein sequence ID" value="KAK4483016.1"/>
    <property type="molecule type" value="Genomic_DNA"/>
</dbReference>
<evidence type="ECO:0000313" key="7">
    <source>
        <dbReference type="Proteomes" id="UP001291926"/>
    </source>
</evidence>
<dbReference type="Gene3D" id="3.30.2230.10">
    <property type="entry name" value="DUSP-like"/>
    <property type="match status" value="1"/>
</dbReference>
<name>A0ABR0D167_9LAMI</name>
<evidence type="ECO:0000259" key="5">
    <source>
        <dbReference type="PROSITE" id="PS51283"/>
    </source>
</evidence>
<comment type="similarity">
    <text evidence="1">Belongs to the peptidase C19 family.</text>
</comment>
<dbReference type="InterPro" id="IPR050185">
    <property type="entry name" value="Ub_carboxyl-term_hydrolase"/>
</dbReference>
<feature type="domain" description="DUSP" evidence="5">
    <location>
        <begin position="8"/>
        <end position="136"/>
    </location>
</feature>
<dbReference type="Gene3D" id="3.90.70.10">
    <property type="entry name" value="Cysteine proteinases"/>
    <property type="match status" value="2"/>
</dbReference>
<comment type="function">
    <text evidence="2">Recognizes and hydrolyzes the peptide bond at the C-terminal Gly of ubiquitin. Involved in the processing of poly-ubiquitin precursors as well as that of ubiquitinated proteins.</text>
</comment>
<dbReference type="Pfam" id="PF00443">
    <property type="entry name" value="UCH"/>
    <property type="match status" value="1"/>
</dbReference>
<dbReference type="PROSITE" id="PS50235">
    <property type="entry name" value="USP_3"/>
    <property type="match status" value="1"/>
</dbReference>
<dbReference type="InterPro" id="IPR028889">
    <property type="entry name" value="USP"/>
</dbReference>
<sequence length="1080" mass="120092">MGEVARQLSPEEEKQSVRDIAVAAEAQTKVGDTFYLITQRWWQDWLEYANQSQTSTVIDGSFSENHDSVSLSSFKKPSCIDNSDIIDDALSEDSAVGIELHDTLVEGTDYILLPQEVWNQLHSWYGGGPVLARKVISTGLSQTELSVEVYPLRLQLHLMPKGDRSAIRISKKETTGELHRRACEIFDLTSKQILVEVINGNTEGSIGSIQGNGCVYNGSLAVAVPSQTSSATSGGLSVSKYSSRNGNLELSQLQSEKTGVNTRGSSCGLTGLLNLGNTCFMNSAIQCLVHTPEFARYFREDYHQEINRQNPLGMVGELALAFGDLLRKLWAPGRAPVAPRPFKVKLARFAPQFSGSSQHDSQELLAFLLDGLHEDLNRVKHKPYIKSRDADGRPDEEVADEYWANHIARNDSIIVDVCQGQYKSTLVCPVCNKVSVTFDPFMYLSLPLQSATTRSMTVTVFTCDGSALPAAYTVTVPKQGRCRDLIQALSNASSLQLSEKLLLAEIRGHLIYRFLEDPLISLSSIKDDDHLTAYKIPKVLKKTKFLQLIHRREEQGTGNAQSSLGWKPYGTPLVSPISCDDNITRSDIQLIVHTMLSPLLRTRNSGAITTSDESVATSNHSHSTKIPDAQDSNSSNPVKGDYVSSKPATLEKLPLQLVDENNACIDLTVGDDKVVKLSSSSMSILVFVDWSQKLLGNYDTSHIESLPEICKYGHVSKRARNEPLSLYTCLEAFLREEPLVPEDMWGTGNAQSSLGWKPYGTPLVSPISCDDNITRSDIQLIVHTMLSPLLRTRNSGAITTSDESVATSNHSHSTKIPDAQDSNSSNPVKGDYVSSKPATLEKLPLQLVDENNACIDLTVGDDKVVKLSSSSMSILVFVDWSQKLLGNYDTSHIESLPEICKYGHVSKRARNEPLSLYTCLEAFLREEPLVPEDMWYCPQCKERRQASKKLDLWRLPEVLVIHLKRFSYSRSMKHKLDTFVNFPIHDFDLTNYVANKNNTRRQIYELYALTNHYGGMGSGHYTAHIKLLDEDKWYNFDDSHISPMSEEDVKSGAAYVLFYRRVNIEKSSTSNGVHSTISRP</sequence>
<dbReference type="InterPro" id="IPR006615">
    <property type="entry name" value="Pept_C19_DUSP"/>
</dbReference>
<dbReference type="Proteomes" id="UP001291926">
    <property type="component" value="Unassembled WGS sequence"/>
</dbReference>
<dbReference type="InterPro" id="IPR038765">
    <property type="entry name" value="Papain-like_cys_pep_sf"/>
</dbReference>
<feature type="compositionally biased region" description="Polar residues" evidence="3">
    <location>
        <begin position="610"/>
        <end position="621"/>
    </location>
</feature>
<feature type="region of interest" description="Disordered" evidence="3">
    <location>
        <begin position="800"/>
        <end position="833"/>
    </location>
</feature>
<dbReference type="PROSITE" id="PS00972">
    <property type="entry name" value="USP_1"/>
    <property type="match status" value="1"/>
</dbReference>
<dbReference type="PANTHER" id="PTHR21646:SF18">
    <property type="entry name" value="UBIQUITIN CARBOXYL-TERMINAL HYDROLASE 5"/>
    <property type="match status" value="1"/>
</dbReference>
<feature type="region of interest" description="Disordered" evidence="3">
    <location>
        <begin position="610"/>
        <end position="643"/>
    </location>
</feature>
<evidence type="ECO:0000256" key="1">
    <source>
        <dbReference type="ARBA" id="ARBA00009085"/>
    </source>
</evidence>
<dbReference type="InterPro" id="IPR035927">
    <property type="entry name" value="DUSP-like_sf"/>
</dbReference>
<dbReference type="PROSITE" id="PS00973">
    <property type="entry name" value="USP_2"/>
    <property type="match status" value="1"/>
</dbReference>
<evidence type="ECO:0000256" key="3">
    <source>
        <dbReference type="SAM" id="MobiDB-lite"/>
    </source>
</evidence>
<evidence type="ECO:0000313" key="6">
    <source>
        <dbReference type="EMBL" id="KAK4483016.1"/>
    </source>
</evidence>
<reference evidence="6 7" key="1">
    <citation type="journal article" date="2023" name="bioRxiv">
        <title>Genome report: Whole genome sequence and annotation of Penstemon davidsonii.</title>
        <authorList>
            <person name="Ostevik K.L."/>
            <person name="Alabady M."/>
            <person name="Zhang M."/>
            <person name="Rausher M.D."/>
        </authorList>
    </citation>
    <scope>NUCLEOTIDE SEQUENCE [LARGE SCALE GENOMIC DNA]</scope>
    <source>
        <strain evidence="6">DNT005</strain>
        <tissue evidence="6">Whole leaf</tissue>
    </source>
</reference>